<proteinExistence type="predicted"/>
<keyword evidence="2" id="KW-1185">Reference proteome</keyword>
<evidence type="ECO:0000313" key="2">
    <source>
        <dbReference type="Proteomes" id="UP000324222"/>
    </source>
</evidence>
<sequence>MESRLITAAAFDNSGDGRTKRFQARVQAQVNNLVSPARHQLAKVNKSALTRKTQPNGLFRLYSEIPLPLLYYISKPLVDAITGTKKRKKSITLISSPSQATPPFLLSRIR</sequence>
<dbReference type="EMBL" id="VSRR010006532">
    <property type="protein sequence ID" value="MPC45012.1"/>
    <property type="molecule type" value="Genomic_DNA"/>
</dbReference>
<dbReference type="Proteomes" id="UP000324222">
    <property type="component" value="Unassembled WGS sequence"/>
</dbReference>
<accession>A0A5B7FET4</accession>
<protein>
    <submittedName>
        <fullName evidence="1">Uncharacterized protein</fullName>
    </submittedName>
</protein>
<dbReference type="AlphaFoldDB" id="A0A5B7FET4"/>
<name>A0A5B7FET4_PORTR</name>
<comment type="caution">
    <text evidence="1">The sequence shown here is derived from an EMBL/GenBank/DDBJ whole genome shotgun (WGS) entry which is preliminary data.</text>
</comment>
<reference evidence="1 2" key="1">
    <citation type="submission" date="2019-05" db="EMBL/GenBank/DDBJ databases">
        <title>Another draft genome of Portunus trituberculatus and its Hox gene families provides insights of decapod evolution.</title>
        <authorList>
            <person name="Jeong J.-H."/>
            <person name="Song I."/>
            <person name="Kim S."/>
            <person name="Choi T."/>
            <person name="Kim D."/>
            <person name="Ryu S."/>
            <person name="Kim W."/>
        </authorList>
    </citation>
    <scope>NUCLEOTIDE SEQUENCE [LARGE SCALE GENOMIC DNA]</scope>
    <source>
        <tissue evidence="1">Muscle</tissue>
    </source>
</reference>
<organism evidence="1 2">
    <name type="scientific">Portunus trituberculatus</name>
    <name type="common">Swimming crab</name>
    <name type="synonym">Neptunus trituberculatus</name>
    <dbReference type="NCBI Taxonomy" id="210409"/>
    <lineage>
        <taxon>Eukaryota</taxon>
        <taxon>Metazoa</taxon>
        <taxon>Ecdysozoa</taxon>
        <taxon>Arthropoda</taxon>
        <taxon>Crustacea</taxon>
        <taxon>Multicrustacea</taxon>
        <taxon>Malacostraca</taxon>
        <taxon>Eumalacostraca</taxon>
        <taxon>Eucarida</taxon>
        <taxon>Decapoda</taxon>
        <taxon>Pleocyemata</taxon>
        <taxon>Brachyura</taxon>
        <taxon>Eubrachyura</taxon>
        <taxon>Portunoidea</taxon>
        <taxon>Portunidae</taxon>
        <taxon>Portuninae</taxon>
        <taxon>Portunus</taxon>
    </lineage>
</organism>
<evidence type="ECO:0000313" key="1">
    <source>
        <dbReference type="EMBL" id="MPC45012.1"/>
    </source>
</evidence>
<gene>
    <name evidence="1" type="ORF">E2C01_038695</name>
</gene>